<keyword evidence="8" id="KW-0472">Membrane</keyword>
<evidence type="ECO:0000256" key="7">
    <source>
        <dbReference type="ARBA" id="ARBA00023034"/>
    </source>
</evidence>
<dbReference type="KEGG" id="pvt:110075304"/>
<sequence length="388" mass="46326">MKGVWRYMKPFALFTLWLGIVTMIGFVQQKTATKPWTIVKTCQPTTHVMFLKTHKTASSTILNILFRFSEKHNLTVALPRHNDVHLGYPYSFRASYVEEFKTIGPNFSIMCNHLRFKALEVKRVMPRDTFYFSILRHPASLLESSYVYYKSVTPAFRKSKNVNEFLSSPWNYYNLSERRWNIYAKNNMWFDFGYDNNAVYEEHYVQSVIQDVEQNFNLILIADYFDESMILLKDILCWDLDDVVYFKMNARSLDTVQTMNPESKEKVKEWCALDWMLYVHFNNTFWNKIQERMDLKTLYKEVEFLRKRQKELMETCLLKETDGTKIKDKHMKPFQSGSVKIMGYMLKEGLDNETLNTCDKMAIPELQYTAYMYSWQFPNKKKKSIPIR</sequence>
<dbReference type="InterPro" id="IPR009729">
    <property type="entry name" value="Gal-3-0_sulfotransfrase"/>
</dbReference>
<dbReference type="PANTHER" id="PTHR14647">
    <property type="entry name" value="GALACTOSE-3-O-SULFOTRANSFERASE"/>
    <property type="match status" value="1"/>
</dbReference>
<dbReference type="RefSeq" id="XP_020642085.2">
    <property type="nucleotide sequence ID" value="XM_020786426.2"/>
</dbReference>
<keyword evidence="6" id="KW-1133">Transmembrane helix</keyword>
<comment type="similarity">
    <text evidence="2">Belongs to the galactose-3-O-sulfotransferase family.</text>
</comment>
<evidence type="ECO:0000256" key="2">
    <source>
        <dbReference type="ARBA" id="ARBA00008124"/>
    </source>
</evidence>
<dbReference type="Gene3D" id="3.40.50.300">
    <property type="entry name" value="P-loop containing nucleotide triphosphate hydrolases"/>
    <property type="match status" value="1"/>
</dbReference>
<evidence type="ECO:0000256" key="5">
    <source>
        <dbReference type="ARBA" id="ARBA00022968"/>
    </source>
</evidence>
<evidence type="ECO:0000256" key="1">
    <source>
        <dbReference type="ARBA" id="ARBA00004323"/>
    </source>
</evidence>
<dbReference type="Pfam" id="PF06990">
    <property type="entry name" value="Gal-3-0_sulfotr"/>
    <property type="match status" value="1"/>
</dbReference>
<dbReference type="InterPro" id="IPR027417">
    <property type="entry name" value="P-loop_NTPase"/>
</dbReference>
<organism evidence="10 11">
    <name type="scientific">Pogona vitticeps</name>
    <name type="common">central bearded dragon</name>
    <dbReference type="NCBI Taxonomy" id="103695"/>
    <lineage>
        <taxon>Eukaryota</taxon>
        <taxon>Metazoa</taxon>
        <taxon>Chordata</taxon>
        <taxon>Craniata</taxon>
        <taxon>Vertebrata</taxon>
        <taxon>Euteleostomi</taxon>
        <taxon>Lepidosauria</taxon>
        <taxon>Squamata</taxon>
        <taxon>Bifurcata</taxon>
        <taxon>Unidentata</taxon>
        <taxon>Episquamata</taxon>
        <taxon>Toxicofera</taxon>
        <taxon>Iguania</taxon>
        <taxon>Acrodonta</taxon>
        <taxon>Agamidae</taxon>
        <taxon>Amphibolurinae</taxon>
        <taxon>Pogona</taxon>
    </lineage>
</organism>
<reference evidence="11" key="1">
    <citation type="submission" date="2025-08" db="UniProtKB">
        <authorList>
            <consortium name="RefSeq"/>
        </authorList>
    </citation>
    <scope>IDENTIFICATION</scope>
</reference>
<dbReference type="OrthoDB" id="514299at2759"/>
<keyword evidence="7" id="KW-0333">Golgi apparatus</keyword>
<dbReference type="GO" id="GO:0009101">
    <property type="term" value="P:glycoprotein biosynthetic process"/>
    <property type="evidence" value="ECO:0007669"/>
    <property type="project" value="TreeGrafter"/>
</dbReference>
<evidence type="ECO:0000256" key="9">
    <source>
        <dbReference type="ARBA" id="ARBA00023180"/>
    </source>
</evidence>
<dbReference type="PANTHER" id="PTHR14647:SF55">
    <property type="entry name" value="GALACTOSE-3-O-SULFOTRANSFERASE 2"/>
    <property type="match status" value="1"/>
</dbReference>
<accession>A0A6J0T507</accession>
<dbReference type="CTD" id="64090"/>
<keyword evidence="5" id="KW-0735">Signal-anchor</keyword>
<dbReference type="AlphaFoldDB" id="A0A6J0T507"/>
<dbReference type="InParanoid" id="A0A6J0T507"/>
<dbReference type="GO" id="GO:0001733">
    <property type="term" value="F:galactosylceramide sulfotransferase activity"/>
    <property type="evidence" value="ECO:0007669"/>
    <property type="project" value="InterPro"/>
</dbReference>
<protein>
    <submittedName>
        <fullName evidence="11">Galactose-3-O-sulfotransferase 2</fullName>
    </submittedName>
</protein>
<name>A0A6J0T507_9SAUR</name>
<proteinExistence type="inferred from homology"/>
<comment type="subcellular location">
    <subcellularLocation>
        <location evidence="1">Golgi apparatus membrane</location>
        <topology evidence="1">Single-pass type II membrane protein</topology>
    </subcellularLocation>
</comment>
<dbReference type="Proteomes" id="UP001652642">
    <property type="component" value="Chromosome 3"/>
</dbReference>
<evidence type="ECO:0000313" key="10">
    <source>
        <dbReference type="Proteomes" id="UP001652642"/>
    </source>
</evidence>
<evidence type="ECO:0000313" key="11">
    <source>
        <dbReference type="RefSeq" id="XP_020642085.2"/>
    </source>
</evidence>
<dbReference type="GeneID" id="110075304"/>
<evidence type="ECO:0000256" key="8">
    <source>
        <dbReference type="ARBA" id="ARBA00023136"/>
    </source>
</evidence>
<dbReference type="GO" id="GO:0000139">
    <property type="term" value="C:Golgi membrane"/>
    <property type="evidence" value="ECO:0007669"/>
    <property type="project" value="UniProtKB-SubCell"/>
</dbReference>
<evidence type="ECO:0000256" key="6">
    <source>
        <dbReference type="ARBA" id="ARBA00022989"/>
    </source>
</evidence>
<dbReference type="GO" id="GO:0009247">
    <property type="term" value="P:glycolipid biosynthetic process"/>
    <property type="evidence" value="ECO:0007669"/>
    <property type="project" value="InterPro"/>
</dbReference>
<keyword evidence="9" id="KW-0325">Glycoprotein</keyword>
<evidence type="ECO:0000256" key="3">
    <source>
        <dbReference type="ARBA" id="ARBA00022679"/>
    </source>
</evidence>
<evidence type="ECO:0000256" key="4">
    <source>
        <dbReference type="ARBA" id="ARBA00022692"/>
    </source>
</evidence>
<keyword evidence="10" id="KW-1185">Reference proteome</keyword>
<dbReference type="SUPFAM" id="SSF52540">
    <property type="entry name" value="P-loop containing nucleoside triphosphate hydrolases"/>
    <property type="match status" value="1"/>
</dbReference>
<keyword evidence="4" id="KW-0812">Transmembrane</keyword>
<gene>
    <name evidence="11" type="primary">GAL3ST2</name>
</gene>
<keyword evidence="3" id="KW-0808">Transferase</keyword>